<dbReference type="PANTHER" id="PTHR14379:SF3">
    <property type="entry name" value="MEIOSIS REGULATOR AND MRNA STABILITY FACTOR 1"/>
    <property type="match status" value="1"/>
</dbReference>
<feature type="compositionally biased region" description="Low complexity" evidence="1">
    <location>
        <begin position="205"/>
        <end position="214"/>
    </location>
</feature>
<reference evidence="3 4" key="1">
    <citation type="submission" date="2015-04" db="EMBL/GenBank/DDBJ databases">
        <title>Complete genome sequence of Schizopora paradoxa KUC8140, a cosmopolitan wood degrader in East Asia.</title>
        <authorList>
            <consortium name="DOE Joint Genome Institute"/>
            <person name="Min B."/>
            <person name="Park H."/>
            <person name="Jang Y."/>
            <person name="Kim J.-J."/>
            <person name="Kim K.H."/>
            <person name="Pangilinan J."/>
            <person name="Lipzen A."/>
            <person name="Riley R."/>
            <person name="Grigoriev I.V."/>
            <person name="Spatafora J.W."/>
            <person name="Choi I.-G."/>
        </authorList>
    </citation>
    <scope>NUCLEOTIDE SEQUENCE [LARGE SCALE GENOMIC DNA]</scope>
    <source>
        <strain evidence="3 4">KUC8140</strain>
    </source>
</reference>
<dbReference type="AlphaFoldDB" id="A0A0H2SNC9"/>
<feature type="region of interest" description="Disordered" evidence="1">
    <location>
        <begin position="445"/>
        <end position="507"/>
    </location>
</feature>
<dbReference type="GO" id="GO:0010468">
    <property type="term" value="P:regulation of gene expression"/>
    <property type="evidence" value="ECO:0007669"/>
    <property type="project" value="InterPro"/>
</dbReference>
<dbReference type="EMBL" id="KQ085893">
    <property type="protein sequence ID" value="KLO18571.1"/>
    <property type="molecule type" value="Genomic_DNA"/>
</dbReference>
<feature type="compositionally biased region" description="Polar residues" evidence="1">
    <location>
        <begin position="467"/>
        <end position="477"/>
    </location>
</feature>
<feature type="region of interest" description="Disordered" evidence="1">
    <location>
        <begin position="161"/>
        <end position="180"/>
    </location>
</feature>
<gene>
    <name evidence="3" type="ORF">SCHPADRAFT_899591</name>
</gene>
<proteinExistence type="predicted"/>
<evidence type="ECO:0000313" key="3">
    <source>
        <dbReference type="EMBL" id="KLO18571.1"/>
    </source>
</evidence>
<dbReference type="Proteomes" id="UP000053477">
    <property type="component" value="Unassembled WGS sequence"/>
</dbReference>
<organism evidence="3 4">
    <name type="scientific">Schizopora paradoxa</name>
    <dbReference type="NCBI Taxonomy" id="27342"/>
    <lineage>
        <taxon>Eukaryota</taxon>
        <taxon>Fungi</taxon>
        <taxon>Dikarya</taxon>
        <taxon>Basidiomycota</taxon>
        <taxon>Agaricomycotina</taxon>
        <taxon>Agaricomycetes</taxon>
        <taxon>Hymenochaetales</taxon>
        <taxon>Schizoporaceae</taxon>
        <taxon>Schizopora</taxon>
    </lineage>
</organism>
<sequence>MVSSDNVAIFWDFENCRPPTSSSGYFIADKIRRIARPFGSIMLFKAYLELSSEFLSAKSYTLQSELQSSGISLTHCPHNGRKDVADKMMIVDMLTFAIDNRVPATIIIITGDRDFSYAASILRLRGYEVIVVLPSTSSHVSLRMQASILFEWQRDVLGNRSSCPPTNEDTSGQQECSSSAVSSEMTMVSPSNVIAAGNNIPDPFAPATPTTLLPGQSSPTALQPLSSDTDENTIDITSNTTPLDPLFAGGSPLEANFRNTCEYCGKRTRTSEVRKYCFDEFGQDKKFNVDDSQIRARRQFLDPIQQYGSAMQPLQVPFGQHASSCTLVDEHPSNNMRVETESQIPARIVDVIAKETEGDERIRVSEKTTQVEGESQREGDGALGRRPSLPGAPPLPLSSPRSATLTDTTGFNTTGDLTGMGSLDVLLRETHSDAVIAVLPASRDKEFNNPRSCPTPHADSHDDDTSSGEFSGRSSGAPQPSLSLPRPSSSRSQGEASTAVDQPNGLGRDASLIQAAPTSTCGSVSQTTLVPLAAVHPQSSPPTFPASLQASKPVKTDQQVDGRFSVLIDCFRTKMARGETARIRASDLGVMLLKREPRVYESAGVHRLKDYVNLACSKGIVMYTSLNNGDSWVMLNPCFSSSNAQVKIALTHSITNAPESTPSSLPSPPIIQESASVPPNANASNVPEPFIPLVFLLRQLSPSSGRVLFSSLGLAISQKYPGLYKRAGVFNLRAYLERARSYGIVALGALEMQGKQWVQLVGAHQIE</sequence>
<dbReference type="InterPro" id="IPR024768">
    <property type="entry name" value="Marf1"/>
</dbReference>
<feature type="region of interest" description="Disordered" evidence="1">
    <location>
        <begin position="536"/>
        <end position="555"/>
    </location>
</feature>
<feature type="region of interest" description="Disordered" evidence="1">
    <location>
        <begin position="205"/>
        <end position="243"/>
    </location>
</feature>
<feature type="compositionally biased region" description="Low complexity" evidence="1">
    <location>
        <begin position="478"/>
        <end position="493"/>
    </location>
</feature>
<accession>A0A0H2SNC9</accession>
<name>A0A0H2SNC9_9AGAM</name>
<feature type="compositionally biased region" description="Low complexity" evidence="1">
    <location>
        <begin position="398"/>
        <end position="417"/>
    </location>
</feature>
<dbReference type="GO" id="GO:0005777">
    <property type="term" value="C:peroxisome"/>
    <property type="evidence" value="ECO:0007669"/>
    <property type="project" value="InterPro"/>
</dbReference>
<evidence type="ECO:0000259" key="2">
    <source>
        <dbReference type="Pfam" id="PF01936"/>
    </source>
</evidence>
<dbReference type="PANTHER" id="PTHR14379">
    <property type="entry name" value="LIMKAIN B LKAP"/>
    <property type="match status" value="1"/>
</dbReference>
<dbReference type="Gene3D" id="3.40.50.1010">
    <property type="entry name" value="5'-nuclease"/>
    <property type="match status" value="1"/>
</dbReference>
<dbReference type="CDD" id="cd10910">
    <property type="entry name" value="PIN_limkain_b1_N_like"/>
    <property type="match status" value="1"/>
</dbReference>
<dbReference type="InterPro" id="IPR021139">
    <property type="entry name" value="NYN"/>
</dbReference>
<evidence type="ECO:0000256" key="1">
    <source>
        <dbReference type="SAM" id="MobiDB-lite"/>
    </source>
</evidence>
<feature type="domain" description="NYN" evidence="2">
    <location>
        <begin position="6"/>
        <end position="143"/>
    </location>
</feature>
<feature type="compositionally biased region" description="Polar residues" evidence="1">
    <location>
        <begin position="215"/>
        <end position="227"/>
    </location>
</feature>
<dbReference type="STRING" id="27342.A0A0H2SNC9"/>
<dbReference type="OrthoDB" id="549353at2759"/>
<dbReference type="GO" id="GO:1905762">
    <property type="term" value="F:CCR4-NOT complex binding"/>
    <property type="evidence" value="ECO:0007669"/>
    <property type="project" value="TreeGrafter"/>
</dbReference>
<dbReference type="InParanoid" id="A0A0H2SNC9"/>
<protein>
    <recommendedName>
        <fullName evidence="2">NYN domain-containing protein</fullName>
    </recommendedName>
</protein>
<evidence type="ECO:0000313" key="4">
    <source>
        <dbReference type="Proteomes" id="UP000053477"/>
    </source>
</evidence>
<feature type="region of interest" description="Disordered" evidence="1">
    <location>
        <begin position="359"/>
        <end position="417"/>
    </location>
</feature>
<dbReference type="Pfam" id="PF01936">
    <property type="entry name" value="NYN"/>
    <property type="match status" value="1"/>
</dbReference>
<keyword evidence="4" id="KW-1185">Reference proteome</keyword>
<dbReference type="GO" id="GO:0004540">
    <property type="term" value="F:RNA nuclease activity"/>
    <property type="evidence" value="ECO:0007669"/>
    <property type="project" value="InterPro"/>
</dbReference>